<dbReference type="EMBL" id="LWDE02000501">
    <property type="protein sequence ID" value="KAE8247209.1"/>
    <property type="molecule type" value="Genomic_DNA"/>
</dbReference>
<reference evidence="3" key="1">
    <citation type="submission" date="2016-04" db="EMBL/GenBank/DDBJ databases">
        <authorList>
            <person name="Nguyen H.D."/>
            <person name="Samba Siva P."/>
            <person name="Cullis J."/>
            <person name="Levesque C.A."/>
            <person name="Hambleton S."/>
        </authorList>
    </citation>
    <scope>NUCLEOTIDE SEQUENCE</scope>
    <source>
        <strain evidence="3">DAOMC 236426</strain>
    </source>
</reference>
<organism evidence="3 4">
    <name type="scientific">Tilletia controversa</name>
    <name type="common">dwarf bunt fungus</name>
    <dbReference type="NCBI Taxonomy" id="13291"/>
    <lineage>
        <taxon>Eukaryota</taxon>
        <taxon>Fungi</taxon>
        <taxon>Dikarya</taxon>
        <taxon>Basidiomycota</taxon>
        <taxon>Ustilaginomycotina</taxon>
        <taxon>Exobasidiomycetes</taxon>
        <taxon>Tilletiales</taxon>
        <taxon>Tilletiaceae</taxon>
        <taxon>Tilletia</taxon>
    </lineage>
</organism>
<protein>
    <recommendedName>
        <fullName evidence="5">Secreted protein</fullName>
    </recommendedName>
</protein>
<evidence type="ECO:0000313" key="4">
    <source>
        <dbReference type="Proteomes" id="UP000077684"/>
    </source>
</evidence>
<keyword evidence="4" id="KW-1185">Reference proteome</keyword>
<sequence>MRITAAIAVAILALGSNALSISERSESVVQPCTIFTTLLGTQCQSHHADNPHSGQWWGRRLIQPVLNAVRQEARHPASDLTPEARNTANCYSGQCFGRERAADDPTPEARGTANCYGGQCWGRGRALATATTKTTSKTTTTTTRPVITPIAGFCVHQICKWNRSNDILKEQPEAREPQRTTNKGPGSCRGGQCWKRTVSTERPQAREPQRGTNKSQGSCRGGQCWKRTDSTERPQAREPLVTPILKHPVNCPGGQCFKFREVPVEARVTAAPVVDRAVGKDQVVEIDARTLITHNCIGGQCWRRSEVPEARVTAAPVVDRAVGKDQVVEIDARTLITHNCKGGQCWRRDAAPTPMPVQ</sequence>
<accession>A0A8X7MT42</accession>
<proteinExistence type="predicted"/>
<feature type="signal peptide" evidence="2">
    <location>
        <begin position="1"/>
        <end position="18"/>
    </location>
</feature>
<feature type="compositionally biased region" description="Basic and acidic residues" evidence="1">
    <location>
        <begin position="226"/>
        <end position="236"/>
    </location>
</feature>
<evidence type="ECO:0000256" key="1">
    <source>
        <dbReference type="SAM" id="MobiDB-lite"/>
    </source>
</evidence>
<gene>
    <name evidence="3" type="ORF">A4X06_0g4616</name>
</gene>
<feature type="region of interest" description="Disordered" evidence="1">
    <location>
        <begin position="169"/>
        <end position="238"/>
    </location>
</feature>
<name>A0A8X7MT42_9BASI</name>
<reference evidence="3" key="2">
    <citation type="journal article" date="2019" name="IMA Fungus">
        <title>Genome sequencing and comparison of five Tilletia species to identify candidate genes for the detection of regulated species infecting wheat.</title>
        <authorList>
            <person name="Nguyen H.D.T."/>
            <person name="Sultana T."/>
            <person name="Kesanakurti P."/>
            <person name="Hambleton S."/>
        </authorList>
    </citation>
    <scope>NUCLEOTIDE SEQUENCE</scope>
    <source>
        <strain evidence="3">DAOMC 236426</strain>
    </source>
</reference>
<evidence type="ECO:0008006" key="5">
    <source>
        <dbReference type="Google" id="ProtNLM"/>
    </source>
</evidence>
<feature type="chain" id="PRO_5036493727" description="Secreted protein" evidence="2">
    <location>
        <begin position="19"/>
        <end position="358"/>
    </location>
</feature>
<feature type="compositionally biased region" description="Basic and acidic residues" evidence="1">
    <location>
        <begin position="169"/>
        <end position="178"/>
    </location>
</feature>
<evidence type="ECO:0000313" key="3">
    <source>
        <dbReference type="EMBL" id="KAE8247209.1"/>
    </source>
</evidence>
<dbReference type="Proteomes" id="UP000077684">
    <property type="component" value="Unassembled WGS sequence"/>
</dbReference>
<evidence type="ECO:0000256" key="2">
    <source>
        <dbReference type="SAM" id="SignalP"/>
    </source>
</evidence>
<keyword evidence="2" id="KW-0732">Signal</keyword>
<dbReference type="AlphaFoldDB" id="A0A8X7MT42"/>
<comment type="caution">
    <text evidence="3">The sequence shown here is derived from an EMBL/GenBank/DDBJ whole genome shotgun (WGS) entry which is preliminary data.</text>
</comment>